<organism evidence="1 2">
    <name type="scientific">Azoarcus taiwanensis</name>
    <dbReference type="NCBI Taxonomy" id="666964"/>
    <lineage>
        <taxon>Bacteria</taxon>
        <taxon>Pseudomonadati</taxon>
        <taxon>Pseudomonadota</taxon>
        <taxon>Betaproteobacteria</taxon>
        <taxon>Rhodocyclales</taxon>
        <taxon>Zoogloeaceae</taxon>
        <taxon>Azoarcus</taxon>
    </lineage>
</organism>
<evidence type="ECO:0000313" key="1">
    <source>
        <dbReference type="EMBL" id="NMG04655.1"/>
    </source>
</evidence>
<sequence>MPRTDTTRLYAAHPHLVRIDELWGQKACRDLLTHLMTETRDGERAGFCEENASTLLKLLMEHDRAFPEFDDSGKIASWGERPS</sequence>
<name>A0A972FA18_9RHOO</name>
<accession>A0A972FA18</accession>
<dbReference type="EMBL" id="WTVM01000142">
    <property type="protein sequence ID" value="NMG04655.1"/>
    <property type="molecule type" value="Genomic_DNA"/>
</dbReference>
<dbReference type="AlphaFoldDB" id="A0A972FA18"/>
<proteinExistence type="predicted"/>
<dbReference type="Proteomes" id="UP000599523">
    <property type="component" value="Unassembled WGS sequence"/>
</dbReference>
<keyword evidence="2" id="KW-1185">Reference proteome</keyword>
<evidence type="ECO:0000313" key="2">
    <source>
        <dbReference type="Proteomes" id="UP000599523"/>
    </source>
</evidence>
<protein>
    <submittedName>
        <fullName evidence="1">Uncharacterized protein</fullName>
    </submittedName>
</protein>
<dbReference type="RefSeq" id="WP_168989304.1">
    <property type="nucleotide sequence ID" value="NZ_CAWPHM010000047.1"/>
</dbReference>
<comment type="caution">
    <text evidence="1">The sequence shown here is derived from an EMBL/GenBank/DDBJ whole genome shotgun (WGS) entry which is preliminary data.</text>
</comment>
<reference evidence="1" key="1">
    <citation type="submission" date="2019-12" db="EMBL/GenBank/DDBJ databases">
        <title>Comparative genomics gives insights into the taxonomy of the Azoarcus-Aromatoleum group and reveals separate origins of nif in the plant-associated Azoarcus and non-plant-associated Aromatoleum sub-groups.</title>
        <authorList>
            <person name="Lafos M."/>
            <person name="Maluk M."/>
            <person name="Batista M."/>
            <person name="Junghare M."/>
            <person name="Carmona M."/>
            <person name="Faoro H."/>
            <person name="Cruz L.M."/>
            <person name="Battistoni F."/>
            <person name="De Souza E."/>
            <person name="Pedrosa F."/>
            <person name="Chen W.-M."/>
            <person name="Poole P.S."/>
            <person name="Dixon R.A."/>
            <person name="James E.K."/>
        </authorList>
    </citation>
    <scope>NUCLEOTIDE SEQUENCE</scope>
    <source>
        <strain evidence="1">NSC3</strain>
    </source>
</reference>
<gene>
    <name evidence="1" type="ORF">GPA21_17010</name>
</gene>